<dbReference type="EMBL" id="JANPWB010000016">
    <property type="protein sequence ID" value="KAJ1082043.1"/>
    <property type="molecule type" value="Genomic_DNA"/>
</dbReference>
<accession>A0AAV7KSX4</accession>
<gene>
    <name evidence="1" type="ORF">NDU88_002213</name>
</gene>
<sequence>ATCTNTSKMETRSVNHRDDVPRYAQERDCMRHSARCDPHQERVTAWNSAPTSNNAAPFVDGATVGGLQALTATPRS</sequence>
<feature type="non-terminal residue" evidence="1">
    <location>
        <position position="76"/>
    </location>
</feature>
<dbReference type="AlphaFoldDB" id="A0AAV7KSX4"/>
<feature type="non-terminal residue" evidence="1">
    <location>
        <position position="1"/>
    </location>
</feature>
<dbReference type="Proteomes" id="UP001066276">
    <property type="component" value="Chromosome 12"/>
</dbReference>
<name>A0AAV7KSX4_PLEWA</name>
<evidence type="ECO:0000313" key="1">
    <source>
        <dbReference type="EMBL" id="KAJ1082043.1"/>
    </source>
</evidence>
<proteinExistence type="predicted"/>
<comment type="caution">
    <text evidence="1">The sequence shown here is derived from an EMBL/GenBank/DDBJ whole genome shotgun (WGS) entry which is preliminary data.</text>
</comment>
<reference evidence="1" key="1">
    <citation type="journal article" date="2022" name="bioRxiv">
        <title>Sequencing and chromosome-scale assembly of the giantPleurodeles waltlgenome.</title>
        <authorList>
            <person name="Brown T."/>
            <person name="Elewa A."/>
            <person name="Iarovenko S."/>
            <person name="Subramanian E."/>
            <person name="Araus A.J."/>
            <person name="Petzold A."/>
            <person name="Susuki M."/>
            <person name="Suzuki K.-i.T."/>
            <person name="Hayashi T."/>
            <person name="Toyoda A."/>
            <person name="Oliveira C."/>
            <person name="Osipova E."/>
            <person name="Leigh N.D."/>
            <person name="Simon A."/>
            <person name="Yun M.H."/>
        </authorList>
    </citation>
    <scope>NUCLEOTIDE SEQUENCE</scope>
    <source>
        <strain evidence="1">20211129_DDA</strain>
        <tissue evidence="1">Liver</tissue>
    </source>
</reference>
<protein>
    <submittedName>
        <fullName evidence="1">Uncharacterized protein</fullName>
    </submittedName>
</protein>
<keyword evidence="2" id="KW-1185">Reference proteome</keyword>
<evidence type="ECO:0000313" key="2">
    <source>
        <dbReference type="Proteomes" id="UP001066276"/>
    </source>
</evidence>
<organism evidence="1 2">
    <name type="scientific">Pleurodeles waltl</name>
    <name type="common">Iberian ribbed newt</name>
    <dbReference type="NCBI Taxonomy" id="8319"/>
    <lineage>
        <taxon>Eukaryota</taxon>
        <taxon>Metazoa</taxon>
        <taxon>Chordata</taxon>
        <taxon>Craniata</taxon>
        <taxon>Vertebrata</taxon>
        <taxon>Euteleostomi</taxon>
        <taxon>Amphibia</taxon>
        <taxon>Batrachia</taxon>
        <taxon>Caudata</taxon>
        <taxon>Salamandroidea</taxon>
        <taxon>Salamandridae</taxon>
        <taxon>Pleurodelinae</taxon>
        <taxon>Pleurodeles</taxon>
    </lineage>
</organism>